<evidence type="ECO:0000256" key="1">
    <source>
        <dbReference type="ARBA" id="ARBA00022741"/>
    </source>
</evidence>
<evidence type="ECO:0000313" key="6">
    <source>
        <dbReference type="EMBL" id="CAK0906816.1"/>
    </source>
</evidence>
<name>A0ABN9Y2W7_9DINO</name>
<organism evidence="6 7">
    <name type="scientific">Prorocentrum cordatum</name>
    <dbReference type="NCBI Taxonomy" id="2364126"/>
    <lineage>
        <taxon>Eukaryota</taxon>
        <taxon>Sar</taxon>
        <taxon>Alveolata</taxon>
        <taxon>Dinophyceae</taxon>
        <taxon>Prorocentrales</taxon>
        <taxon>Prorocentraceae</taxon>
        <taxon>Prorocentrum</taxon>
    </lineage>
</organism>
<keyword evidence="7" id="KW-1185">Reference proteome</keyword>
<evidence type="ECO:0000313" key="7">
    <source>
        <dbReference type="Proteomes" id="UP001189429"/>
    </source>
</evidence>
<dbReference type="SUPFAM" id="SSF56112">
    <property type="entry name" value="Protein kinase-like (PK-like)"/>
    <property type="match status" value="1"/>
</dbReference>
<evidence type="ECO:0000259" key="5">
    <source>
        <dbReference type="PROSITE" id="PS50011"/>
    </source>
</evidence>
<reference evidence="6" key="1">
    <citation type="submission" date="2023-10" db="EMBL/GenBank/DDBJ databases">
        <authorList>
            <person name="Chen Y."/>
            <person name="Shah S."/>
            <person name="Dougan E. K."/>
            <person name="Thang M."/>
            <person name="Chan C."/>
        </authorList>
    </citation>
    <scope>NUCLEOTIDE SEQUENCE [LARGE SCALE GENOMIC DNA]</scope>
</reference>
<dbReference type="InterPro" id="IPR000719">
    <property type="entry name" value="Prot_kinase_dom"/>
</dbReference>
<dbReference type="InterPro" id="IPR017441">
    <property type="entry name" value="Protein_kinase_ATP_BS"/>
</dbReference>
<dbReference type="Gene3D" id="3.30.200.20">
    <property type="entry name" value="Phosphorylase Kinase, domain 1"/>
    <property type="match status" value="1"/>
</dbReference>
<dbReference type="SMART" id="SM00220">
    <property type="entry name" value="S_TKc"/>
    <property type="match status" value="1"/>
</dbReference>
<dbReference type="InterPro" id="IPR050117">
    <property type="entry name" value="MAPK"/>
</dbReference>
<protein>
    <recommendedName>
        <fullName evidence="5">Protein kinase domain-containing protein</fullName>
    </recommendedName>
</protein>
<proteinExistence type="predicted"/>
<dbReference type="EMBL" id="CAUYUJ010021749">
    <property type="protein sequence ID" value="CAK0906816.1"/>
    <property type="molecule type" value="Genomic_DNA"/>
</dbReference>
<feature type="chain" id="PRO_5046809601" description="Protein kinase domain-containing protein" evidence="4">
    <location>
        <begin position="21"/>
        <end position="238"/>
    </location>
</feature>
<feature type="binding site" evidence="3">
    <location>
        <position position="109"/>
    </location>
    <ligand>
        <name>ATP</name>
        <dbReference type="ChEBI" id="CHEBI:30616"/>
    </ligand>
</feature>
<evidence type="ECO:0000256" key="2">
    <source>
        <dbReference type="ARBA" id="ARBA00022840"/>
    </source>
</evidence>
<dbReference type="PROSITE" id="PS00107">
    <property type="entry name" value="PROTEIN_KINASE_ATP"/>
    <property type="match status" value="1"/>
</dbReference>
<feature type="domain" description="Protein kinase" evidence="5">
    <location>
        <begin position="80"/>
        <end position="238"/>
    </location>
</feature>
<sequence>MLICTVIIVIILNHMYRCWPDLEIYDTLCAYVCAQACHDGVDILPGSAVTTFMTTIGGPFKVVQVKGRGGISKFTVPEPWDTIGLLGSGAYATVAAFRIGQHDRYAVKKIERVFDHPVLALRTLREVKLLQHFQHPNILNLRQFYVDGPDFKDTYLCLEMMDSDLHSLISMILRTSASTACVTPVACSLCRRASVPRWGFIIIHRLPSSPKTDPPGGGCRYIPASHGWTSAHWRWPTL</sequence>
<dbReference type="PROSITE" id="PS50011">
    <property type="entry name" value="PROTEIN_KINASE_DOM"/>
    <property type="match status" value="1"/>
</dbReference>
<gene>
    <name evidence="6" type="ORF">PCOR1329_LOCUS82007</name>
</gene>
<keyword evidence="2 3" id="KW-0067">ATP-binding</keyword>
<dbReference type="Pfam" id="PF00069">
    <property type="entry name" value="Pkinase"/>
    <property type="match status" value="1"/>
</dbReference>
<keyword evidence="1 3" id="KW-0547">Nucleotide-binding</keyword>
<evidence type="ECO:0000256" key="4">
    <source>
        <dbReference type="SAM" id="SignalP"/>
    </source>
</evidence>
<comment type="caution">
    <text evidence="6">The sequence shown here is derived from an EMBL/GenBank/DDBJ whole genome shotgun (WGS) entry which is preliminary data.</text>
</comment>
<feature type="signal peptide" evidence="4">
    <location>
        <begin position="1"/>
        <end position="20"/>
    </location>
</feature>
<dbReference type="PANTHER" id="PTHR24055">
    <property type="entry name" value="MITOGEN-ACTIVATED PROTEIN KINASE"/>
    <property type="match status" value="1"/>
</dbReference>
<keyword evidence="4" id="KW-0732">Signal</keyword>
<dbReference type="InterPro" id="IPR011009">
    <property type="entry name" value="Kinase-like_dom_sf"/>
</dbReference>
<dbReference type="Proteomes" id="UP001189429">
    <property type="component" value="Unassembled WGS sequence"/>
</dbReference>
<evidence type="ECO:0000256" key="3">
    <source>
        <dbReference type="PROSITE-ProRule" id="PRU10141"/>
    </source>
</evidence>
<accession>A0ABN9Y2W7</accession>